<dbReference type="Proteomes" id="UP001295444">
    <property type="component" value="Chromosome 02"/>
</dbReference>
<sequence length="246" mass="27332">MPYKSYNLQQIISMGRTKRTQMTPSNPRTQGGPPSTSIREYLQTPAILAASLKATNMALASPGSTASEAESMSAHEILPPPTPDWYALFASLSKKEDFQQLVDEVMGTLHSEISSIRTSLTSLKTCVSALEERGPQANGPDPATIRHQAAQITDMRMHIEDLDNRSRRNNIRVQGLKETWKISRACAPKDRKALYTPSTSGVSAIGPPRQLQKPSGRITQHYISYHLAEDGQMEKPRPYRKDAWNT</sequence>
<organism evidence="2 3">
    <name type="scientific">Pelobates cultripes</name>
    <name type="common">Western spadefoot toad</name>
    <dbReference type="NCBI Taxonomy" id="61616"/>
    <lineage>
        <taxon>Eukaryota</taxon>
        <taxon>Metazoa</taxon>
        <taxon>Chordata</taxon>
        <taxon>Craniata</taxon>
        <taxon>Vertebrata</taxon>
        <taxon>Euteleostomi</taxon>
        <taxon>Amphibia</taxon>
        <taxon>Batrachia</taxon>
        <taxon>Anura</taxon>
        <taxon>Pelobatoidea</taxon>
        <taxon>Pelobatidae</taxon>
        <taxon>Pelobates</taxon>
    </lineage>
</organism>
<keyword evidence="3" id="KW-1185">Reference proteome</keyword>
<protein>
    <submittedName>
        <fullName evidence="2">Uncharacterized protein</fullName>
    </submittedName>
</protein>
<feature type="compositionally biased region" description="Polar residues" evidence="1">
    <location>
        <begin position="20"/>
        <end position="35"/>
    </location>
</feature>
<dbReference type="AlphaFoldDB" id="A0AAD1RFZ4"/>
<accession>A0AAD1RFZ4</accession>
<gene>
    <name evidence="2" type="ORF">PECUL_23A056184</name>
</gene>
<evidence type="ECO:0000256" key="1">
    <source>
        <dbReference type="SAM" id="MobiDB-lite"/>
    </source>
</evidence>
<feature type="region of interest" description="Disordered" evidence="1">
    <location>
        <begin position="194"/>
        <end position="216"/>
    </location>
</feature>
<reference evidence="2" key="1">
    <citation type="submission" date="2022-03" db="EMBL/GenBank/DDBJ databases">
        <authorList>
            <person name="Alioto T."/>
            <person name="Alioto T."/>
            <person name="Gomez Garrido J."/>
        </authorList>
    </citation>
    <scope>NUCLEOTIDE SEQUENCE</scope>
</reference>
<proteinExistence type="predicted"/>
<name>A0AAD1RFZ4_PELCU</name>
<evidence type="ECO:0000313" key="3">
    <source>
        <dbReference type="Proteomes" id="UP001295444"/>
    </source>
</evidence>
<feature type="region of interest" description="Disordered" evidence="1">
    <location>
        <begin position="227"/>
        <end position="246"/>
    </location>
</feature>
<dbReference type="EMBL" id="OW240913">
    <property type="protein sequence ID" value="CAH2252132.1"/>
    <property type="molecule type" value="Genomic_DNA"/>
</dbReference>
<feature type="region of interest" description="Disordered" evidence="1">
    <location>
        <begin position="15"/>
        <end position="35"/>
    </location>
</feature>
<evidence type="ECO:0000313" key="2">
    <source>
        <dbReference type="EMBL" id="CAH2252132.1"/>
    </source>
</evidence>